<evidence type="ECO:0000313" key="1">
    <source>
        <dbReference type="EMBL" id="KAF6447683.1"/>
    </source>
</evidence>
<dbReference type="EMBL" id="JACASE010000007">
    <property type="protein sequence ID" value="KAF6447683.1"/>
    <property type="molecule type" value="Genomic_DNA"/>
</dbReference>
<evidence type="ECO:0000313" key="2">
    <source>
        <dbReference type="Proteomes" id="UP000593571"/>
    </source>
</evidence>
<organism evidence="1 2">
    <name type="scientific">Rousettus aegyptiacus</name>
    <name type="common">Egyptian fruit bat</name>
    <name type="synonym">Pteropus aegyptiacus</name>
    <dbReference type="NCBI Taxonomy" id="9407"/>
    <lineage>
        <taxon>Eukaryota</taxon>
        <taxon>Metazoa</taxon>
        <taxon>Chordata</taxon>
        <taxon>Craniata</taxon>
        <taxon>Vertebrata</taxon>
        <taxon>Euteleostomi</taxon>
        <taxon>Mammalia</taxon>
        <taxon>Eutheria</taxon>
        <taxon>Laurasiatheria</taxon>
        <taxon>Chiroptera</taxon>
        <taxon>Yinpterochiroptera</taxon>
        <taxon>Pteropodoidea</taxon>
        <taxon>Pteropodidae</taxon>
        <taxon>Rousettinae</taxon>
        <taxon>Rousettus</taxon>
    </lineage>
</organism>
<dbReference type="Proteomes" id="UP000593571">
    <property type="component" value="Unassembled WGS sequence"/>
</dbReference>
<reference evidence="1 2" key="1">
    <citation type="journal article" date="2020" name="Nature">
        <title>Six reference-quality genomes reveal evolution of bat adaptations.</title>
        <authorList>
            <person name="Jebb D."/>
            <person name="Huang Z."/>
            <person name="Pippel M."/>
            <person name="Hughes G.M."/>
            <person name="Lavrichenko K."/>
            <person name="Devanna P."/>
            <person name="Winkler S."/>
            <person name="Jermiin L.S."/>
            <person name="Skirmuntt E.C."/>
            <person name="Katzourakis A."/>
            <person name="Burkitt-Gray L."/>
            <person name="Ray D.A."/>
            <person name="Sullivan K.A.M."/>
            <person name="Roscito J.G."/>
            <person name="Kirilenko B.M."/>
            <person name="Davalos L.M."/>
            <person name="Corthals A.P."/>
            <person name="Power M.L."/>
            <person name="Jones G."/>
            <person name="Ransome R.D."/>
            <person name="Dechmann D.K.N."/>
            <person name="Locatelli A.G."/>
            <person name="Puechmaille S.J."/>
            <person name="Fedrigo O."/>
            <person name="Jarvis E.D."/>
            <person name="Hiller M."/>
            <person name="Vernes S.C."/>
            <person name="Myers E.W."/>
            <person name="Teeling E.C."/>
        </authorList>
    </citation>
    <scope>NUCLEOTIDE SEQUENCE [LARGE SCALE GENOMIC DNA]</scope>
    <source>
        <strain evidence="1">MRouAeg1</strain>
        <tissue evidence="1">Muscle</tissue>
    </source>
</reference>
<accession>A0A7J8FIU1</accession>
<proteinExistence type="predicted"/>
<sequence length="144" mass="15698">MHPAPLPGERGPPGAACEAGVGVQEGKGWQERPSRVPGVQGVSWSLGCQSFSLAAAGEKLEQYLFGFQRYVLGYFSRVAGLKEKEYHLWPAASRHLGSQRTESWRGLAALPKAIGLKLLFISKCHTLHLRVWSAPTSHEGFSSL</sequence>
<comment type="caution">
    <text evidence="1">The sequence shown here is derived from an EMBL/GenBank/DDBJ whole genome shotgun (WGS) entry which is preliminary data.</text>
</comment>
<gene>
    <name evidence="1" type="ORF">HJG63_012062</name>
</gene>
<dbReference type="AlphaFoldDB" id="A0A7J8FIU1"/>
<name>A0A7J8FIU1_ROUAE</name>
<protein>
    <submittedName>
        <fullName evidence="1">Uncharacterized protein</fullName>
    </submittedName>
</protein>
<keyword evidence="2" id="KW-1185">Reference proteome</keyword>